<dbReference type="Gene3D" id="1.20.910.10">
    <property type="entry name" value="Heme oxygenase-like"/>
    <property type="match status" value="1"/>
</dbReference>
<reference evidence="1 2" key="1">
    <citation type="submission" date="2018-06" db="EMBL/GenBank/DDBJ databases">
        <authorList>
            <consortium name="Pathogen Informatics"/>
            <person name="Doyle S."/>
        </authorList>
    </citation>
    <scope>NUCLEOTIDE SEQUENCE [LARGE SCALE GENOMIC DNA]</scope>
    <source>
        <strain evidence="1 2">NCTC13316</strain>
    </source>
</reference>
<dbReference type="EMBL" id="UGOD01000001">
    <property type="protein sequence ID" value="STX51176.1"/>
    <property type="molecule type" value="Genomic_DNA"/>
</dbReference>
<keyword evidence="2" id="KW-1185">Reference proteome</keyword>
<accession>A0A378JIP3</accession>
<gene>
    <name evidence="1" type="ORF">NCTC13316_01269</name>
</gene>
<dbReference type="RefSeq" id="WP_115330827.1">
    <property type="nucleotide sequence ID" value="NZ_CAAAHP010000001.1"/>
</dbReference>
<dbReference type="InterPro" id="IPR016084">
    <property type="entry name" value="Haem_Oase-like_multi-hlx"/>
</dbReference>
<organism evidence="1 2">
    <name type="scientific">Legionella busanensis</name>
    <dbReference type="NCBI Taxonomy" id="190655"/>
    <lineage>
        <taxon>Bacteria</taxon>
        <taxon>Pseudomonadati</taxon>
        <taxon>Pseudomonadota</taxon>
        <taxon>Gammaproteobacteria</taxon>
        <taxon>Legionellales</taxon>
        <taxon>Legionellaceae</taxon>
        <taxon>Legionella</taxon>
    </lineage>
</organism>
<name>A0A378JIP3_9GAMM</name>
<dbReference type="OrthoDB" id="486260at2"/>
<dbReference type="AlphaFoldDB" id="A0A378JIP3"/>
<protein>
    <submittedName>
        <fullName evidence="1">Uncharacterized protein</fullName>
    </submittedName>
</protein>
<evidence type="ECO:0000313" key="2">
    <source>
        <dbReference type="Proteomes" id="UP000254794"/>
    </source>
</evidence>
<dbReference type="Proteomes" id="UP000254794">
    <property type="component" value="Unassembled WGS sequence"/>
</dbReference>
<proteinExistence type="predicted"/>
<sequence>MKTIQLYIDSKQQEFMNHPFFEVLEQLDTIEEISYFVPELTFWAMTFQDILRLNEERVTDPYLKKVARHHRLEDAGHEKWFIHDKKYLGKISDNKACSKDDVSWLYSKESQLTRDAAYSIMSEIYKADDEIINIVLLLTLESSGHVFFEKVVKQVQKTGEDKNLKYFSSSHLEVEMAHALFEQEMERQLFSRAIPVETRREALKMIDRCYDAFSKMFDGLLIACNRRLELAREQELQNAANTIEYAAANQAESNQAAQ</sequence>
<evidence type="ECO:0000313" key="1">
    <source>
        <dbReference type="EMBL" id="STX51176.1"/>
    </source>
</evidence>